<gene>
    <name evidence="1" type="ORF">DPMN_158040</name>
</gene>
<name>A0A9D4IMU4_DREPO</name>
<reference evidence="1" key="2">
    <citation type="submission" date="2020-11" db="EMBL/GenBank/DDBJ databases">
        <authorList>
            <person name="McCartney M.A."/>
            <person name="Auch B."/>
            <person name="Kono T."/>
            <person name="Mallez S."/>
            <person name="Becker A."/>
            <person name="Gohl D.M."/>
            <person name="Silverstein K.A.T."/>
            <person name="Koren S."/>
            <person name="Bechman K.B."/>
            <person name="Herman A."/>
            <person name="Abrahante J.E."/>
            <person name="Garbe J."/>
        </authorList>
    </citation>
    <scope>NUCLEOTIDE SEQUENCE</scope>
    <source>
        <strain evidence="1">Duluth1</strain>
        <tissue evidence="1">Whole animal</tissue>
    </source>
</reference>
<keyword evidence="2" id="KW-1185">Reference proteome</keyword>
<dbReference type="Proteomes" id="UP000828390">
    <property type="component" value="Unassembled WGS sequence"/>
</dbReference>
<organism evidence="1 2">
    <name type="scientific">Dreissena polymorpha</name>
    <name type="common">Zebra mussel</name>
    <name type="synonym">Mytilus polymorpha</name>
    <dbReference type="NCBI Taxonomy" id="45954"/>
    <lineage>
        <taxon>Eukaryota</taxon>
        <taxon>Metazoa</taxon>
        <taxon>Spiralia</taxon>
        <taxon>Lophotrochozoa</taxon>
        <taxon>Mollusca</taxon>
        <taxon>Bivalvia</taxon>
        <taxon>Autobranchia</taxon>
        <taxon>Heteroconchia</taxon>
        <taxon>Euheterodonta</taxon>
        <taxon>Imparidentia</taxon>
        <taxon>Neoheterodontei</taxon>
        <taxon>Myida</taxon>
        <taxon>Dreissenoidea</taxon>
        <taxon>Dreissenidae</taxon>
        <taxon>Dreissena</taxon>
    </lineage>
</organism>
<evidence type="ECO:0000313" key="1">
    <source>
        <dbReference type="EMBL" id="KAH3780230.1"/>
    </source>
</evidence>
<proteinExistence type="predicted"/>
<accession>A0A9D4IMU4</accession>
<sequence>MLYRKCIHTGYSYFCKGDANFITQKGNRKPMEATDIKNVSKLILLVKLLALPRDTCPGDVDTFIASSSEELAIS</sequence>
<dbReference type="AlphaFoldDB" id="A0A9D4IMU4"/>
<dbReference type="EMBL" id="JAIWYP010000008">
    <property type="protein sequence ID" value="KAH3780230.1"/>
    <property type="molecule type" value="Genomic_DNA"/>
</dbReference>
<comment type="caution">
    <text evidence="1">The sequence shown here is derived from an EMBL/GenBank/DDBJ whole genome shotgun (WGS) entry which is preliminary data.</text>
</comment>
<evidence type="ECO:0000313" key="2">
    <source>
        <dbReference type="Proteomes" id="UP000828390"/>
    </source>
</evidence>
<reference evidence="1" key="1">
    <citation type="journal article" date="2019" name="bioRxiv">
        <title>The Genome of the Zebra Mussel, Dreissena polymorpha: A Resource for Invasive Species Research.</title>
        <authorList>
            <person name="McCartney M.A."/>
            <person name="Auch B."/>
            <person name="Kono T."/>
            <person name="Mallez S."/>
            <person name="Zhang Y."/>
            <person name="Obille A."/>
            <person name="Becker A."/>
            <person name="Abrahante J.E."/>
            <person name="Garbe J."/>
            <person name="Badalamenti J.P."/>
            <person name="Herman A."/>
            <person name="Mangelson H."/>
            <person name="Liachko I."/>
            <person name="Sullivan S."/>
            <person name="Sone E.D."/>
            <person name="Koren S."/>
            <person name="Silverstein K.A.T."/>
            <person name="Beckman K.B."/>
            <person name="Gohl D.M."/>
        </authorList>
    </citation>
    <scope>NUCLEOTIDE SEQUENCE</scope>
    <source>
        <strain evidence="1">Duluth1</strain>
        <tissue evidence="1">Whole animal</tissue>
    </source>
</reference>
<protein>
    <submittedName>
        <fullName evidence="1">Uncharacterized protein</fullName>
    </submittedName>
</protein>